<gene>
    <name evidence="1" type="ORF">MSG28_008607</name>
</gene>
<dbReference type="EMBL" id="CM046114">
    <property type="protein sequence ID" value="KAI8420009.1"/>
    <property type="molecule type" value="Genomic_DNA"/>
</dbReference>
<proteinExistence type="predicted"/>
<reference evidence="1 2" key="1">
    <citation type="journal article" date="2022" name="Genome Biol. Evol.">
        <title>The Spruce Budworm Genome: Reconstructing the Evolutionary History of Antifreeze Proteins.</title>
        <authorList>
            <person name="Beliveau C."/>
            <person name="Gagne P."/>
            <person name="Picq S."/>
            <person name="Vernygora O."/>
            <person name="Keeling C.I."/>
            <person name="Pinkney K."/>
            <person name="Doucet D."/>
            <person name="Wen F."/>
            <person name="Johnston J.S."/>
            <person name="Maaroufi H."/>
            <person name="Boyle B."/>
            <person name="Laroche J."/>
            <person name="Dewar K."/>
            <person name="Juretic N."/>
            <person name="Blackburn G."/>
            <person name="Nisole A."/>
            <person name="Brunet B."/>
            <person name="Brandao M."/>
            <person name="Lumley L."/>
            <person name="Duan J."/>
            <person name="Quan G."/>
            <person name="Lucarotti C.J."/>
            <person name="Roe A.D."/>
            <person name="Sperling F.A.H."/>
            <person name="Levesque R.C."/>
            <person name="Cusson M."/>
        </authorList>
    </citation>
    <scope>NUCLEOTIDE SEQUENCE [LARGE SCALE GENOMIC DNA]</scope>
    <source>
        <strain evidence="1">Glfc:IPQL:Cfum</strain>
    </source>
</reference>
<name>A0ACC0J7C8_CHOFU</name>
<keyword evidence="2" id="KW-1185">Reference proteome</keyword>
<evidence type="ECO:0000313" key="1">
    <source>
        <dbReference type="EMBL" id="KAI8420009.1"/>
    </source>
</evidence>
<evidence type="ECO:0000313" key="2">
    <source>
        <dbReference type="Proteomes" id="UP001064048"/>
    </source>
</evidence>
<dbReference type="Proteomes" id="UP001064048">
    <property type="component" value="Chromosome 14"/>
</dbReference>
<comment type="caution">
    <text evidence="1">The sequence shown here is derived from an EMBL/GenBank/DDBJ whole genome shotgun (WGS) entry which is preliminary data.</text>
</comment>
<organism evidence="1 2">
    <name type="scientific">Choristoneura fumiferana</name>
    <name type="common">Spruce budworm moth</name>
    <name type="synonym">Archips fumiferana</name>
    <dbReference type="NCBI Taxonomy" id="7141"/>
    <lineage>
        <taxon>Eukaryota</taxon>
        <taxon>Metazoa</taxon>
        <taxon>Ecdysozoa</taxon>
        <taxon>Arthropoda</taxon>
        <taxon>Hexapoda</taxon>
        <taxon>Insecta</taxon>
        <taxon>Pterygota</taxon>
        <taxon>Neoptera</taxon>
        <taxon>Endopterygota</taxon>
        <taxon>Lepidoptera</taxon>
        <taxon>Glossata</taxon>
        <taxon>Ditrysia</taxon>
        <taxon>Tortricoidea</taxon>
        <taxon>Tortricidae</taxon>
        <taxon>Tortricinae</taxon>
        <taxon>Choristoneura</taxon>
    </lineage>
</organism>
<sequence>MRERLVVAAQRLPALAGVAARALHDLEAPAQLAQHALHAGALRRHALDILSRSKPATDSRTSTGSSSAKRHVPELEDFILKRDYTGALTMLENEGNTEVWADAWAAWSWFHLGEYRRALDAYMRVRGRANLDARVADTLDMDLAVCYFYLDVTVNNILLYRTCMHDSDSNYTKEDCNGFLLPDKTNATHMLEEDVQKHIRAVPTLYCTYFDIASNELTRIA</sequence>
<accession>A0ACC0J7C8</accession>
<protein>
    <submittedName>
        <fullName evidence="1">Uncharacterized protein</fullName>
    </submittedName>
</protein>